<reference evidence="2 3" key="1">
    <citation type="journal article" date="2016" name="Mol. Biol. Evol.">
        <title>Comparative Genomics of Early-Diverging Mushroom-Forming Fungi Provides Insights into the Origins of Lignocellulose Decay Capabilities.</title>
        <authorList>
            <person name="Nagy L.G."/>
            <person name="Riley R."/>
            <person name="Tritt A."/>
            <person name="Adam C."/>
            <person name="Daum C."/>
            <person name="Floudas D."/>
            <person name="Sun H."/>
            <person name="Yadav J.S."/>
            <person name="Pangilinan J."/>
            <person name="Larsson K.H."/>
            <person name="Matsuura K."/>
            <person name="Barry K."/>
            <person name="Labutti K."/>
            <person name="Kuo R."/>
            <person name="Ohm R.A."/>
            <person name="Bhattacharya S.S."/>
            <person name="Shirouzu T."/>
            <person name="Yoshinaga Y."/>
            <person name="Martin F.M."/>
            <person name="Grigoriev I.V."/>
            <person name="Hibbett D.S."/>
        </authorList>
    </citation>
    <scope>NUCLEOTIDE SEQUENCE [LARGE SCALE GENOMIC DNA]</scope>
    <source>
        <strain evidence="2 3">HHB10207 ss-3</strain>
    </source>
</reference>
<accession>A0A166BG17</accession>
<dbReference type="Proteomes" id="UP000076798">
    <property type="component" value="Unassembled WGS sequence"/>
</dbReference>
<dbReference type="AlphaFoldDB" id="A0A166BG17"/>
<sequence length="272" mass="30749">MALQEMPMIHPMQKAEVPRLLLSWRERISIDYRYRIPILSVNAQESVYGSLDWPQQQKVNVFEDFSSKTLTEDPDRLNQRTSMHPLSATMIPPYQEPRYMLSRNWISYRAAGWKEKPGILSEGGLGGFMGMAGCHMERSDLHNNQGSGIQSTNLIGHPHGERPESLGEKQVKSGWIAVAVFSDMPRTSRNTTNNGGNWKVRHIPRRPNLTSTPLYSRYDLTPPAHMLSKAAAASRASRRGGSETDGVNFMVPVARQPIHQLYLRNPLLTGMR</sequence>
<gene>
    <name evidence="2" type="ORF">SISSUDRAFT_1121013</name>
</gene>
<dbReference type="EMBL" id="KV428110">
    <property type="protein sequence ID" value="KZT36333.1"/>
    <property type="molecule type" value="Genomic_DNA"/>
</dbReference>
<protein>
    <submittedName>
        <fullName evidence="2">Uncharacterized protein</fullName>
    </submittedName>
</protein>
<proteinExistence type="predicted"/>
<evidence type="ECO:0000313" key="2">
    <source>
        <dbReference type="EMBL" id="KZT36333.1"/>
    </source>
</evidence>
<feature type="region of interest" description="Disordered" evidence="1">
    <location>
        <begin position="186"/>
        <end position="205"/>
    </location>
</feature>
<evidence type="ECO:0000256" key="1">
    <source>
        <dbReference type="SAM" id="MobiDB-lite"/>
    </source>
</evidence>
<name>A0A166BG17_9AGAM</name>
<organism evidence="2 3">
    <name type="scientific">Sistotremastrum suecicum HHB10207 ss-3</name>
    <dbReference type="NCBI Taxonomy" id="1314776"/>
    <lineage>
        <taxon>Eukaryota</taxon>
        <taxon>Fungi</taxon>
        <taxon>Dikarya</taxon>
        <taxon>Basidiomycota</taxon>
        <taxon>Agaricomycotina</taxon>
        <taxon>Agaricomycetes</taxon>
        <taxon>Sistotremastrales</taxon>
        <taxon>Sistotremastraceae</taxon>
        <taxon>Sistotremastrum</taxon>
    </lineage>
</organism>
<keyword evidence="3" id="KW-1185">Reference proteome</keyword>
<evidence type="ECO:0000313" key="3">
    <source>
        <dbReference type="Proteomes" id="UP000076798"/>
    </source>
</evidence>